<organism evidence="1 2">
    <name type="scientific">Nocardiopsis coralli</name>
    <dbReference type="NCBI Taxonomy" id="2772213"/>
    <lineage>
        <taxon>Bacteria</taxon>
        <taxon>Bacillati</taxon>
        <taxon>Actinomycetota</taxon>
        <taxon>Actinomycetes</taxon>
        <taxon>Streptosporangiales</taxon>
        <taxon>Nocardiopsidaceae</taxon>
        <taxon>Nocardiopsis</taxon>
    </lineage>
</organism>
<dbReference type="EMBL" id="JADBGI010000002">
    <property type="protein sequence ID" value="MBE2997686.1"/>
    <property type="molecule type" value="Genomic_DNA"/>
</dbReference>
<proteinExistence type="predicted"/>
<dbReference type="RefSeq" id="WP_193120334.1">
    <property type="nucleotide sequence ID" value="NZ_JADBGI010000002.1"/>
</dbReference>
<comment type="caution">
    <text evidence="1">The sequence shown here is derived from an EMBL/GenBank/DDBJ whole genome shotgun (WGS) entry which is preliminary data.</text>
</comment>
<keyword evidence="2" id="KW-1185">Reference proteome</keyword>
<evidence type="ECO:0000313" key="1">
    <source>
        <dbReference type="EMBL" id="MBE2997686.1"/>
    </source>
</evidence>
<sequence>MTRSPDFPLSSLVPPLAHTRDDLVRHALHDGSLPQHRWWNRVRLPLVLDRTGAEKLADGLARLTAQRWGGHCPGEVMPALYLTGEEAFVGSPVWRLLQAKGEEAAVEELAAQFRRVLEQIPVERACREQASDTPAFMEEIEAWCLNAPDRKRSIAVQRLFTRPPVALDQVAGELGVTRTWARQVQKRTADELAAWAEGPLGRATSEHLRKVEAALGSAAPAKAFWDLCPEHRATLPTLGVPAGDAVLALLPHHWTRDGWVTTLRSSTLEQTIAMRLRERSVLPLDEVESTLVEGGIRLEHVPAWLDALPLSKVMDGHVVSWRRSVADKAAAVLTLVGSPLSFDTLAEGIGGDYSMAGVRSRIRADRRFQLVDRKVVGLRCWGGQEYPGLADSMRREIEAAGGSVDMNVLVDRVTQKYDISESSIRSTGYGPEFTRSKDGRIGMAGAFSPEEELRYRPRRPVERARRCFRDPEGTWWFRVDLNREHLRGSGFPVPAGFAAACGLRPGERRPVTVGERGSYVTWKSYPSMSSIRTALLGTGALEGDHAFVTLAEGTVRVRVRRAHLAPRDGLRRALYLAGLDADGEGDALPKVSALMPAVGLQPEATVLDLLERLDVRGDTDLYGLVRGVGV</sequence>
<name>A0ABR9P1F8_9ACTN</name>
<dbReference type="Proteomes" id="UP000806528">
    <property type="component" value="Unassembled WGS sequence"/>
</dbReference>
<accession>A0ABR9P1F8</accession>
<reference evidence="1 2" key="1">
    <citation type="submission" date="2020-09" db="EMBL/GenBank/DDBJ databases">
        <title>Diversity and distribution of actinomycetes associated with coral in the coast of Hainan.</title>
        <authorList>
            <person name="Li F."/>
        </authorList>
    </citation>
    <scope>NUCLEOTIDE SEQUENCE [LARGE SCALE GENOMIC DNA]</scope>
    <source>
        <strain evidence="1 2">HNM0947</strain>
    </source>
</reference>
<gene>
    <name evidence="1" type="ORF">IDM40_03040</name>
</gene>
<evidence type="ECO:0000313" key="2">
    <source>
        <dbReference type="Proteomes" id="UP000806528"/>
    </source>
</evidence>
<protein>
    <submittedName>
        <fullName evidence="1">RNA polymerase subunit sigma-70</fullName>
    </submittedName>
</protein>